<accession>A0AAV4SD17</accession>
<comment type="caution">
    <text evidence="1">The sequence shown here is derived from an EMBL/GenBank/DDBJ whole genome shotgun (WGS) entry which is preliminary data.</text>
</comment>
<proteinExistence type="predicted"/>
<dbReference type="AlphaFoldDB" id="A0AAV4SD17"/>
<name>A0AAV4SD17_9ARAC</name>
<dbReference type="Proteomes" id="UP001054837">
    <property type="component" value="Unassembled WGS sequence"/>
</dbReference>
<reference evidence="1 2" key="1">
    <citation type="submission" date="2021-06" db="EMBL/GenBank/DDBJ databases">
        <title>Caerostris darwini draft genome.</title>
        <authorList>
            <person name="Kono N."/>
            <person name="Arakawa K."/>
        </authorList>
    </citation>
    <scope>NUCLEOTIDE SEQUENCE [LARGE SCALE GENOMIC DNA]</scope>
</reference>
<gene>
    <name evidence="1" type="ORF">CDAR_529491</name>
</gene>
<keyword evidence="2" id="KW-1185">Reference proteome</keyword>
<evidence type="ECO:0000313" key="2">
    <source>
        <dbReference type="Proteomes" id="UP001054837"/>
    </source>
</evidence>
<organism evidence="1 2">
    <name type="scientific">Caerostris darwini</name>
    <dbReference type="NCBI Taxonomy" id="1538125"/>
    <lineage>
        <taxon>Eukaryota</taxon>
        <taxon>Metazoa</taxon>
        <taxon>Ecdysozoa</taxon>
        <taxon>Arthropoda</taxon>
        <taxon>Chelicerata</taxon>
        <taxon>Arachnida</taxon>
        <taxon>Araneae</taxon>
        <taxon>Araneomorphae</taxon>
        <taxon>Entelegynae</taxon>
        <taxon>Araneoidea</taxon>
        <taxon>Araneidae</taxon>
        <taxon>Caerostris</taxon>
    </lineage>
</organism>
<sequence>MGPSSCYRAAGHASIWLEKGTKKKKEIALRGRKSTSSALLAQEMSSFWFRLVAKDNGRLALYPRELRLSLVGSYWSAEWTWKSKLSFYLKEFPSKNCCSQKGENSNTDKAEKRVSVTPKQMLQSHTSTWLEKGTKKKKEIALRSYKSTGDALLAQEMSSFWFRFGAKTHFRSTGTAPVVGEFLLVGVDLF</sequence>
<dbReference type="EMBL" id="BPLQ01007472">
    <property type="protein sequence ID" value="GIY30320.1"/>
    <property type="molecule type" value="Genomic_DNA"/>
</dbReference>
<evidence type="ECO:0000313" key="1">
    <source>
        <dbReference type="EMBL" id="GIY30320.1"/>
    </source>
</evidence>
<protein>
    <submittedName>
        <fullName evidence="1">Uncharacterized protein</fullName>
    </submittedName>
</protein>